<protein>
    <submittedName>
        <fullName evidence="12">Mevalonate kinase</fullName>
        <ecNumber evidence="12">2.7.1.36</ecNumber>
    </submittedName>
</protein>
<dbReference type="PANTHER" id="PTHR43290">
    <property type="entry name" value="MEVALONATE KINASE"/>
    <property type="match status" value="1"/>
</dbReference>
<dbReference type="EC" id="2.7.1.36" evidence="12"/>
<gene>
    <name evidence="12" type="ORF">CHUV0807_1693</name>
</gene>
<evidence type="ECO:0000256" key="6">
    <source>
        <dbReference type="ARBA" id="ARBA00022840"/>
    </source>
</evidence>
<feature type="domain" description="GHMP kinase C-terminal" evidence="11">
    <location>
        <begin position="220"/>
        <end position="285"/>
    </location>
</feature>
<dbReference type="InterPro" id="IPR006205">
    <property type="entry name" value="Mev_gal_kin"/>
</dbReference>
<dbReference type="Gene3D" id="3.30.230.10">
    <property type="match status" value="1"/>
</dbReference>
<dbReference type="AlphaFoldDB" id="A0A1C3H5J3"/>
<dbReference type="Pfam" id="PF00288">
    <property type="entry name" value="GHMP_kinases_N"/>
    <property type="match status" value="1"/>
</dbReference>
<sequence length="301" mass="32003">MTKTLTASAPGSIMITGEHAVVYGAPAIVCAIEQRIRIRVITRTDREIHIESALAAHHTDLATLADHPQLRFLIAALRQNPPASGLDIAIDSDIDPTLGLGSSAAVTAAITALLYRLRGQNPDLLALHRAAYRTILTVQQRGSGADLAASLAGGIIAYQNRPFTVITPLPAPPSGLSLRYAGYKTPTAEVLARIAASATVDPEYYRDLYDRMGASSARSIAAAERGDWADFYHELNQYQEHMTALGVCDHTQAEHLAAARPQAHAVKISGSGLGDCILALADQPPPQHQAVVIAKTGVRFA</sequence>
<evidence type="ECO:0000259" key="11">
    <source>
        <dbReference type="Pfam" id="PF08544"/>
    </source>
</evidence>
<evidence type="ECO:0000256" key="1">
    <source>
        <dbReference type="ARBA" id="ARBA00022490"/>
    </source>
</evidence>
<dbReference type="RefSeq" id="WP_079541165.1">
    <property type="nucleotide sequence ID" value="NZ_FKLO01000057.1"/>
</dbReference>
<evidence type="ECO:0000256" key="4">
    <source>
        <dbReference type="ARBA" id="ARBA00022741"/>
    </source>
</evidence>
<dbReference type="SUPFAM" id="SSF55060">
    <property type="entry name" value="GHMP Kinase, C-terminal domain"/>
    <property type="match status" value="1"/>
</dbReference>
<proteinExistence type="predicted"/>
<dbReference type="InterPro" id="IPR013750">
    <property type="entry name" value="GHMP_kinase_C_dom"/>
</dbReference>
<dbReference type="Pfam" id="PF08544">
    <property type="entry name" value="GHMP_kinases_C"/>
    <property type="match status" value="1"/>
</dbReference>
<dbReference type="SUPFAM" id="SSF54211">
    <property type="entry name" value="Ribosomal protein S5 domain 2-like"/>
    <property type="match status" value="1"/>
</dbReference>
<reference evidence="13" key="1">
    <citation type="submission" date="2016-04" db="EMBL/GenBank/DDBJ databases">
        <authorList>
            <person name="Tagini F."/>
        </authorList>
    </citation>
    <scope>NUCLEOTIDE SEQUENCE [LARGE SCALE GENOMIC DNA]</scope>
    <source>
        <strain evidence="13">CHUV0807</strain>
    </source>
</reference>
<dbReference type="InterPro" id="IPR006204">
    <property type="entry name" value="GHMP_kinase_N_dom"/>
</dbReference>
<keyword evidence="4" id="KW-0547">Nucleotide-binding</keyword>
<dbReference type="Proteomes" id="UP000190837">
    <property type="component" value="Unassembled WGS sequence"/>
</dbReference>
<evidence type="ECO:0000259" key="10">
    <source>
        <dbReference type="Pfam" id="PF00288"/>
    </source>
</evidence>
<evidence type="ECO:0000313" key="13">
    <source>
        <dbReference type="Proteomes" id="UP000190837"/>
    </source>
</evidence>
<dbReference type="InterPro" id="IPR020568">
    <property type="entry name" value="Ribosomal_Su5_D2-typ_SF"/>
</dbReference>
<evidence type="ECO:0000256" key="2">
    <source>
        <dbReference type="ARBA" id="ARBA00022516"/>
    </source>
</evidence>
<evidence type="ECO:0000313" key="12">
    <source>
        <dbReference type="EMBL" id="SAM67010.1"/>
    </source>
</evidence>
<evidence type="ECO:0000256" key="3">
    <source>
        <dbReference type="ARBA" id="ARBA00022679"/>
    </source>
</evidence>
<comment type="pathway">
    <text evidence="9">Isoprenoid biosynthesis; isopentenyl diphosphate biosynthesis via mevalonate pathway; isopentenyl diphosphate from (R)-mevalonate: step 1/3.</text>
</comment>
<dbReference type="GO" id="GO:0019287">
    <property type="term" value="P:isopentenyl diphosphate biosynthetic process, mevalonate pathway"/>
    <property type="evidence" value="ECO:0007669"/>
    <property type="project" value="UniProtKB-UniPathway"/>
</dbReference>
<name>A0A1C3H5J3_9GAMM</name>
<dbReference type="GO" id="GO:0005737">
    <property type="term" value="C:cytoplasm"/>
    <property type="evidence" value="ECO:0007669"/>
    <property type="project" value="InterPro"/>
</dbReference>
<dbReference type="PANTHER" id="PTHR43290:SF2">
    <property type="entry name" value="MEVALONATE KINASE"/>
    <property type="match status" value="1"/>
</dbReference>
<accession>A0A1C3H5J3</accession>
<dbReference type="GO" id="GO:0004496">
    <property type="term" value="F:mevalonate kinase activity"/>
    <property type="evidence" value="ECO:0007669"/>
    <property type="project" value="UniProtKB-EC"/>
</dbReference>
<evidence type="ECO:0000256" key="9">
    <source>
        <dbReference type="ARBA" id="ARBA00029438"/>
    </source>
</evidence>
<keyword evidence="1" id="KW-0963">Cytoplasm</keyword>
<dbReference type="InterPro" id="IPR036554">
    <property type="entry name" value="GHMP_kinase_C_sf"/>
</dbReference>
<dbReference type="InterPro" id="IPR014721">
    <property type="entry name" value="Ribsml_uS5_D2-typ_fold_subgr"/>
</dbReference>
<feature type="domain" description="GHMP kinase N-terminal" evidence="10">
    <location>
        <begin position="76"/>
        <end position="154"/>
    </location>
</feature>
<keyword evidence="6" id="KW-0067">ATP-binding</keyword>
<keyword evidence="2" id="KW-0444">Lipid biosynthesis</keyword>
<dbReference type="Gene3D" id="3.30.70.890">
    <property type="entry name" value="GHMP kinase, C-terminal domain"/>
    <property type="match status" value="1"/>
</dbReference>
<evidence type="ECO:0000256" key="8">
    <source>
        <dbReference type="ARBA" id="ARBA00023098"/>
    </source>
</evidence>
<dbReference type="GO" id="GO:0005524">
    <property type="term" value="F:ATP binding"/>
    <property type="evidence" value="ECO:0007669"/>
    <property type="project" value="UniProtKB-KW"/>
</dbReference>
<keyword evidence="7" id="KW-0460">Magnesium</keyword>
<keyword evidence="3 12" id="KW-0808">Transferase</keyword>
<keyword evidence="5 12" id="KW-0418">Kinase</keyword>
<keyword evidence="8" id="KW-0443">Lipid metabolism</keyword>
<evidence type="ECO:0000256" key="7">
    <source>
        <dbReference type="ARBA" id="ARBA00022842"/>
    </source>
</evidence>
<organism evidence="12 13">
    <name type="scientific">Cardiobacterium hominis</name>
    <dbReference type="NCBI Taxonomy" id="2718"/>
    <lineage>
        <taxon>Bacteria</taxon>
        <taxon>Pseudomonadati</taxon>
        <taxon>Pseudomonadota</taxon>
        <taxon>Gammaproteobacteria</taxon>
        <taxon>Cardiobacteriales</taxon>
        <taxon>Cardiobacteriaceae</taxon>
        <taxon>Cardiobacterium</taxon>
    </lineage>
</organism>
<dbReference type="UniPathway" id="UPA00057">
    <property type="reaction ID" value="UER00098"/>
</dbReference>
<evidence type="ECO:0000256" key="5">
    <source>
        <dbReference type="ARBA" id="ARBA00022777"/>
    </source>
</evidence>
<dbReference type="PRINTS" id="PR00959">
    <property type="entry name" value="MEVGALKINASE"/>
</dbReference>
<dbReference type="EMBL" id="FKLO01000057">
    <property type="protein sequence ID" value="SAM67010.1"/>
    <property type="molecule type" value="Genomic_DNA"/>
</dbReference>